<evidence type="ECO:0000256" key="4">
    <source>
        <dbReference type="ARBA" id="ARBA00022741"/>
    </source>
</evidence>
<feature type="binding site" evidence="8">
    <location>
        <position position="414"/>
    </location>
    <ligand>
        <name>Mg(2+)</name>
        <dbReference type="ChEBI" id="CHEBI:18420"/>
    </ligand>
</feature>
<dbReference type="GO" id="GO:0046872">
    <property type="term" value="F:metal ion binding"/>
    <property type="evidence" value="ECO:0007669"/>
    <property type="project" value="UniProtKB-KW"/>
</dbReference>
<dbReference type="SUPFAM" id="SSF143724">
    <property type="entry name" value="PHP14-like"/>
    <property type="match status" value="1"/>
</dbReference>
<dbReference type="InterPro" id="IPR001736">
    <property type="entry name" value="PLipase_D/transphosphatidylase"/>
</dbReference>
<dbReference type="SUPFAM" id="SSF56024">
    <property type="entry name" value="Phospholipase D/nuclease"/>
    <property type="match status" value="2"/>
</dbReference>
<reference evidence="12 13" key="1">
    <citation type="submission" date="2018-06" db="EMBL/GenBank/DDBJ databases">
        <title>Genomic Encyclopedia of Type Strains, Phase III (KMG-III): the genomes of soil and plant-associated and newly described type strains.</title>
        <authorList>
            <person name="Whitman W."/>
        </authorList>
    </citation>
    <scope>NUCLEOTIDE SEQUENCE [LARGE SCALE GENOMIC DNA]</scope>
    <source>
        <strain evidence="12 13">CGMCC 1.15366</strain>
    </source>
</reference>
<dbReference type="FunFam" id="3.30.870.10:FF:000001">
    <property type="entry name" value="Polyphosphate kinase"/>
    <property type="match status" value="1"/>
</dbReference>
<dbReference type="InterPro" id="IPR036832">
    <property type="entry name" value="PPK_N_dom_sf"/>
</dbReference>
<evidence type="ECO:0000256" key="2">
    <source>
        <dbReference type="ARBA" id="ARBA00022679"/>
    </source>
</evidence>
<dbReference type="CDD" id="cd09164">
    <property type="entry name" value="PLDc_EcPPK1_C1_like"/>
    <property type="match status" value="1"/>
</dbReference>
<dbReference type="EC" id="2.7.4.1" evidence="8 9"/>
<comment type="cofactor">
    <cofactor evidence="8">
        <name>Mg(2+)</name>
        <dbReference type="ChEBI" id="CHEBI:18420"/>
    </cofactor>
</comment>
<protein>
    <recommendedName>
        <fullName evidence="8 9">Polyphosphate kinase</fullName>
        <ecNumber evidence="8 9">2.7.4.1</ecNumber>
    </recommendedName>
    <alternativeName>
        <fullName evidence="8">ATP-polyphosphate phosphotransferase</fullName>
    </alternativeName>
    <alternativeName>
        <fullName evidence="8">Polyphosphoric acid kinase</fullName>
    </alternativeName>
</protein>
<evidence type="ECO:0000256" key="7">
    <source>
        <dbReference type="ARBA" id="ARBA00022842"/>
    </source>
</evidence>
<dbReference type="Gene3D" id="3.30.870.10">
    <property type="entry name" value="Endonuclease Chain A"/>
    <property type="match status" value="2"/>
</dbReference>
<name>A0A327WZR6_9GAMM</name>
<organism evidence="12 13">
    <name type="scientific">Aliidiomarina maris</name>
    <dbReference type="NCBI Taxonomy" id="531312"/>
    <lineage>
        <taxon>Bacteria</taxon>
        <taxon>Pseudomonadati</taxon>
        <taxon>Pseudomonadota</taxon>
        <taxon>Gammaproteobacteria</taxon>
        <taxon>Alteromonadales</taxon>
        <taxon>Idiomarinaceae</taxon>
        <taxon>Aliidiomarina</taxon>
    </lineage>
</organism>
<feature type="binding site" evidence="8">
    <location>
        <position position="56"/>
    </location>
    <ligand>
        <name>ATP</name>
        <dbReference type="ChEBI" id="CHEBI:30616"/>
    </ligand>
</feature>
<evidence type="ECO:0000313" key="12">
    <source>
        <dbReference type="EMBL" id="RAJ99011.1"/>
    </source>
</evidence>
<evidence type="ECO:0000259" key="11">
    <source>
        <dbReference type="PROSITE" id="PS50035"/>
    </source>
</evidence>
<feature type="binding site" evidence="8">
    <location>
        <position position="573"/>
    </location>
    <ligand>
        <name>ATP</name>
        <dbReference type="ChEBI" id="CHEBI:30616"/>
    </ligand>
</feature>
<evidence type="ECO:0000256" key="6">
    <source>
        <dbReference type="ARBA" id="ARBA00022840"/>
    </source>
</evidence>
<dbReference type="NCBIfam" id="NF003917">
    <property type="entry name" value="PRK05443.1-1"/>
    <property type="match status" value="1"/>
</dbReference>
<sequence>MPAAATLVADKAGGTMKFFPKELSWLAFNQRVLQEAGDKNVPVVERMRFLGIFSNNMDEFFRVRVADVRRRIFFAQTTAEHSEAEQLMAAIQQQVISLQAQFEQIYLDVLKALLRKNIRVIDEQQASAEEKRWLTTFFEEKIKRYIVPLLIGQSTNLIKAINEDATYLCVEIVYQGELTYAAIEVPTEELPRFIKLPFKSSNRNKRIILLDNVICLCLETLFRGIVPFDNLQAFSFKLTRDADYRLPHDIDQSLLEQMEEGIRQRFDAEPVRLVYDRSMPRRMLYFLHDKLHLTSHDSLVAGGRYRNTRDFVTFENWGHRSMVNPKLTPLDLPTLVQQASMFEALQRNDALLYFPYHKFAHITELVRQASYDPQVQSIQMCIYRVAPHSRIVHSLIEAVNNGKKVTVMVELQARFDEEANIEWAKRMTQEGIRVIFGIKGLKVHAKLILIKRKEGDLVRQYAHIGTGNLNEKTAQIYTDFSLLTADEDICSDVDKVFQYLEAPYRRFNFSHIWLSPVTTRSKFNRLLAHEIRTAREGQPARVLLKVNNLVDEPLIEHLYKASQAGVHIRIIVRGMCQLRAGVTGMSDNIEVISIVDRFLEHPRVFCFHNGGANDVYISSADLMTRNLDERVELTCPILGPELKQQVIDILELQWRDNTKARVIDSEQRNLYRKRGNKKKFRAQTAIYDYLKAEHTKAKQRMQQHLESQGDSDEK</sequence>
<feature type="active site" description="Phosphohistidine intermediate" evidence="8">
    <location>
        <position position="444"/>
    </location>
</feature>
<dbReference type="InterPro" id="IPR025198">
    <property type="entry name" value="PPK_N_dom"/>
</dbReference>
<keyword evidence="6 8" id="KW-0067">ATP-binding</keyword>
<evidence type="ECO:0000256" key="10">
    <source>
        <dbReference type="SAM" id="Coils"/>
    </source>
</evidence>
<dbReference type="SUPFAM" id="SSF140356">
    <property type="entry name" value="PPK N-terminal domain-like"/>
    <property type="match status" value="1"/>
</dbReference>
<dbReference type="AlphaFoldDB" id="A0A327WZR6"/>
<dbReference type="InterPro" id="IPR025200">
    <property type="entry name" value="PPK_C_dom2"/>
</dbReference>
<dbReference type="NCBIfam" id="TIGR03705">
    <property type="entry name" value="poly_P_kin"/>
    <property type="match status" value="1"/>
</dbReference>
<evidence type="ECO:0000313" key="13">
    <source>
        <dbReference type="Proteomes" id="UP000249203"/>
    </source>
</evidence>
<evidence type="ECO:0000256" key="3">
    <source>
        <dbReference type="ARBA" id="ARBA00022723"/>
    </source>
</evidence>
<dbReference type="PANTHER" id="PTHR30218:SF0">
    <property type="entry name" value="POLYPHOSPHATE KINASE"/>
    <property type="match status" value="1"/>
</dbReference>
<feature type="coiled-coil region" evidence="10">
    <location>
        <begin position="74"/>
        <end position="101"/>
    </location>
</feature>
<feature type="binding site" evidence="8">
    <location>
        <position position="601"/>
    </location>
    <ligand>
        <name>ATP</name>
        <dbReference type="ChEBI" id="CHEBI:30616"/>
    </ligand>
</feature>
<keyword evidence="4 8" id="KW-0547">Nucleotide-binding</keyword>
<gene>
    <name evidence="8" type="primary">ppk</name>
    <name evidence="12" type="ORF">B0I24_1032</name>
</gene>
<comment type="PTM">
    <text evidence="8 9">An intermediate of this reaction is the autophosphorylated ppk in which a phosphate is covalently linked to a histidine residue through a N-P bond.</text>
</comment>
<dbReference type="PIRSF" id="PIRSF015589">
    <property type="entry name" value="PP_kinase"/>
    <property type="match status" value="1"/>
</dbReference>
<accession>A0A327WZR6</accession>
<evidence type="ECO:0000256" key="1">
    <source>
        <dbReference type="ARBA" id="ARBA00022553"/>
    </source>
</evidence>
<keyword evidence="1 8" id="KW-0597">Phosphoprotein</keyword>
<dbReference type="PANTHER" id="PTHR30218">
    <property type="entry name" value="POLYPHOSPHATE KINASE"/>
    <property type="match status" value="1"/>
</dbReference>
<dbReference type="GO" id="GO:0006799">
    <property type="term" value="P:polyphosphate biosynthetic process"/>
    <property type="evidence" value="ECO:0007669"/>
    <property type="project" value="UniProtKB-UniRule"/>
</dbReference>
<dbReference type="EMBL" id="QLMD01000003">
    <property type="protein sequence ID" value="RAJ99011.1"/>
    <property type="molecule type" value="Genomic_DNA"/>
</dbReference>
<dbReference type="InterPro" id="IPR003414">
    <property type="entry name" value="PP_kinase"/>
</dbReference>
<dbReference type="Proteomes" id="UP000249203">
    <property type="component" value="Unassembled WGS sequence"/>
</dbReference>
<dbReference type="HAMAP" id="MF_00347">
    <property type="entry name" value="Polyphosphate_kinase"/>
    <property type="match status" value="1"/>
</dbReference>
<comment type="similarity">
    <text evidence="8 9">Belongs to the polyphosphate kinase 1 (PPK1) family.</text>
</comment>
<comment type="catalytic activity">
    <reaction evidence="8 9">
        <text>[phosphate](n) + ATP = [phosphate](n+1) + ADP</text>
        <dbReference type="Rhea" id="RHEA:19573"/>
        <dbReference type="Rhea" id="RHEA-COMP:9859"/>
        <dbReference type="Rhea" id="RHEA-COMP:14280"/>
        <dbReference type="ChEBI" id="CHEBI:16838"/>
        <dbReference type="ChEBI" id="CHEBI:30616"/>
        <dbReference type="ChEBI" id="CHEBI:456216"/>
        <dbReference type="EC" id="2.7.4.1"/>
    </reaction>
</comment>
<dbReference type="CDD" id="cd09167">
    <property type="entry name" value="PLDc_EcPPK1_C2_like"/>
    <property type="match status" value="1"/>
</dbReference>
<dbReference type="PROSITE" id="PS50035">
    <property type="entry name" value="PLD"/>
    <property type="match status" value="1"/>
</dbReference>
<proteinExistence type="inferred from homology"/>
<dbReference type="Pfam" id="PF17941">
    <property type="entry name" value="PP_kinase_C_1"/>
    <property type="match status" value="1"/>
</dbReference>
<dbReference type="InterPro" id="IPR024953">
    <property type="entry name" value="PP_kinase_middle"/>
</dbReference>
<comment type="function">
    <text evidence="8 9">Catalyzes the reversible transfer of the terminal phosphate of ATP to form a long-chain polyphosphate (polyP).</text>
</comment>
<dbReference type="Pfam" id="PF02503">
    <property type="entry name" value="PP_kinase"/>
    <property type="match status" value="1"/>
</dbReference>
<keyword evidence="3 8" id="KW-0479">Metal-binding</keyword>
<dbReference type="Gene3D" id="3.30.1840.10">
    <property type="entry name" value="Polyphosphate kinase middle domain"/>
    <property type="match status" value="1"/>
</dbReference>
<keyword evidence="5 8" id="KW-0418">Kinase</keyword>
<comment type="caution">
    <text evidence="12">The sequence shown here is derived from an EMBL/GenBank/DDBJ whole genome shotgun (WGS) entry which is preliminary data.</text>
</comment>
<dbReference type="GO" id="GO:0008976">
    <property type="term" value="F:polyphosphate kinase activity"/>
    <property type="evidence" value="ECO:0007669"/>
    <property type="project" value="UniProtKB-UniRule"/>
</dbReference>
<feature type="binding site" evidence="8">
    <location>
        <position position="477"/>
    </location>
    <ligand>
        <name>ATP</name>
        <dbReference type="ChEBI" id="CHEBI:30616"/>
    </ligand>
</feature>
<feature type="domain" description="PLD phosphodiesterase" evidence="11">
    <location>
        <begin position="439"/>
        <end position="473"/>
    </location>
</feature>
<evidence type="ECO:0000256" key="8">
    <source>
        <dbReference type="HAMAP-Rule" id="MF_00347"/>
    </source>
</evidence>
<dbReference type="InterPro" id="IPR041108">
    <property type="entry name" value="PP_kinase_C_1"/>
</dbReference>
<dbReference type="Gene3D" id="1.20.58.310">
    <property type="entry name" value="Polyphosphate kinase N-terminal domain"/>
    <property type="match status" value="1"/>
</dbReference>
<evidence type="ECO:0000256" key="9">
    <source>
        <dbReference type="RuleBase" id="RU003800"/>
    </source>
</evidence>
<keyword evidence="2 8" id="KW-0808">Transferase</keyword>
<keyword evidence="7 8" id="KW-0460">Magnesium</keyword>
<dbReference type="InterPro" id="IPR036830">
    <property type="entry name" value="PP_kinase_middle_dom_sf"/>
</dbReference>
<dbReference type="GO" id="GO:0005524">
    <property type="term" value="F:ATP binding"/>
    <property type="evidence" value="ECO:0007669"/>
    <property type="project" value="UniProtKB-KW"/>
</dbReference>
<feature type="binding site" evidence="8">
    <location>
        <position position="384"/>
    </location>
    <ligand>
        <name>Mg(2+)</name>
        <dbReference type="ChEBI" id="CHEBI:18420"/>
    </ligand>
</feature>
<evidence type="ECO:0000256" key="5">
    <source>
        <dbReference type="ARBA" id="ARBA00022777"/>
    </source>
</evidence>
<dbReference type="Pfam" id="PF13089">
    <property type="entry name" value="PP_kinase_N"/>
    <property type="match status" value="1"/>
</dbReference>
<dbReference type="GO" id="GO:0009358">
    <property type="term" value="C:polyphosphate kinase complex"/>
    <property type="evidence" value="ECO:0007669"/>
    <property type="project" value="InterPro"/>
</dbReference>
<keyword evidence="10" id="KW-0175">Coiled coil</keyword>
<dbReference type="Pfam" id="PF13090">
    <property type="entry name" value="PP_kinase_C"/>
    <property type="match status" value="1"/>
</dbReference>